<accession>A0A7W7ZKF1</accession>
<keyword evidence="1" id="KW-1133">Transmembrane helix</keyword>
<comment type="caution">
    <text evidence="2">The sequence shown here is derived from an EMBL/GenBank/DDBJ whole genome shotgun (WGS) entry which is preliminary data.</text>
</comment>
<evidence type="ECO:0000313" key="3">
    <source>
        <dbReference type="Proteomes" id="UP000540989"/>
    </source>
</evidence>
<keyword evidence="1" id="KW-0812">Transmembrane</keyword>
<name>A0A7W7ZKF1_9BACT</name>
<keyword evidence="3" id="KW-1185">Reference proteome</keyword>
<reference evidence="2 3" key="1">
    <citation type="submission" date="2020-08" db="EMBL/GenBank/DDBJ databases">
        <title>Genomic Encyclopedia of Type Strains, Phase IV (KMG-V): Genome sequencing to study the core and pangenomes of soil and plant-associated prokaryotes.</title>
        <authorList>
            <person name="Whitman W."/>
        </authorList>
    </citation>
    <scope>NUCLEOTIDE SEQUENCE [LARGE SCALE GENOMIC DNA]</scope>
    <source>
        <strain evidence="2 3">M8UP14</strain>
    </source>
</reference>
<dbReference type="AlphaFoldDB" id="A0A7W7ZKF1"/>
<evidence type="ECO:0000313" key="2">
    <source>
        <dbReference type="EMBL" id="MBB5061551.1"/>
    </source>
</evidence>
<sequence>MVSGPGSKGDGTMTRLSTAESMALVVLNVLGAIGYDIAASRGGWKIPEEVAAGINVTTGEPFIWFISILPIVAAFFVINVTWGVCVLRRQRWKAGLYWIIAAAVWLGAVVIDFRHH</sequence>
<evidence type="ECO:0000256" key="1">
    <source>
        <dbReference type="SAM" id="Phobius"/>
    </source>
</evidence>
<feature type="transmembrane region" description="Helical" evidence="1">
    <location>
        <begin position="62"/>
        <end position="87"/>
    </location>
</feature>
<gene>
    <name evidence="2" type="ORF">HDF16_006287</name>
</gene>
<feature type="transmembrane region" description="Helical" evidence="1">
    <location>
        <begin position="94"/>
        <end position="113"/>
    </location>
</feature>
<dbReference type="EMBL" id="JACHIP010000052">
    <property type="protein sequence ID" value="MBB5061551.1"/>
    <property type="molecule type" value="Genomic_DNA"/>
</dbReference>
<proteinExistence type="predicted"/>
<dbReference type="Proteomes" id="UP000540989">
    <property type="component" value="Unassembled WGS sequence"/>
</dbReference>
<keyword evidence="1" id="KW-0472">Membrane</keyword>
<protein>
    <submittedName>
        <fullName evidence="2">Uncharacterized protein</fullName>
    </submittedName>
</protein>
<organism evidence="2 3">
    <name type="scientific">Granulicella aggregans</name>
    <dbReference type="NCBI Taxonomy" id="474949"/>
    <lineage>
        <taxon>Bacteria</taxon>
        <taxon>Pseudomonadati</taxon>
        <taxon>Acidobacteriota</taxon>
        <taxon>Terriglobia</taxon>
        <taxon>Terriglobales</taxon>
        <taxon>Acidobacteriaceae</taxon>
        <taxon>Granulicella</taxon>
    </lineage>
</organism>